<dbReference type="GeneID" id="77846290"/>
<dbReference type="RefSeq" id="WP_052443794.1">
    <property type="nucleotide sequence ID" value="NZ_JABEVU030000001.1"/>
</dbReference>
<feature type="region of interest" description="Disordered" evidence="1">
    <location>
        <begin position="1"/>
        <end position="95"/>
    </location>
</feature>
<keyword evidence="3" id="KW-1185">Reference proteome</keyword>
<evidence type="ECO:0000313" key="2">
    <source>
        <dbReference type="EMBL" id="MDB0579285.1"/>
    </source>
</evidence>
<dbReference type="EMBL" id="JABEVU030000001">
    <property type="protein sequence ID" value="MDB0579285.1"/>
    <property type="molecule type" value="Genomic_DNA"/>
</dbReference>
<evidence type="ECO:0000313" key="3">
    <source>
        <dbReference type="Proteomes" id="UP000527860"/>
    </source>
</evidence>
<name>A0ABT4YEW6_9STAP</name>
<reference evidence="2" key="1">
    <citation type="submission" date="2020-04" db="EMBL/GenBank/DDBJ databases">
        <authorList>
            <person name="Tanveer F."/>
            <person name="Xie Y."/>
            <person name="Shinwari Z.K."/>
        </authorList>
    </citation>
    <scope>NUCLEOTIDE SEQUENCE</scope>
    <source>
        <strain evidence="2">MOSEL-ME25</strain>
    </source>
</reference>
<evidence type="ECO:0000256" key="1">
    <source>
        <dbReference type="SAM" id="MobiDB-lite"/>
    </source>
</evidence>
<evidence type="ECO:0008006" key="4">
    <source>
        <dbReference type="Google" id="ProtNLM"/>
    </source>
</evidence>
<sequence length="95" mass="10328">MAEEKKGLFDKAKDLVNKAKSEDTRKDVSENWDNVKEQGDQHADKVGAGDKWDKVSETGDSVVDKYGIDGDPGEGEKDKTTRAGDNANDKGNDGK</sequence>
<accession>A0ABT4YEW6</accession>
<proteinExistence type="predicted"/>
<comment type="caution">
    <text evidence="2">The sequence shown here is derived from an EMBL/GenBank/DDBJ whole genome shotgun (WGS) entry which is preliminary data.</text>
</comment>
<dbReference type="Proteomes" id="UP000527860">
    <property type="component" value="Unassembled WGS sequence"/>
</dbReference>
<organism evidence="2 3">
    <name type="scientific">Salinicoccus roseus</name>
    <dbReference type="NCBI Taxonomy" id="45670"/>
    <lineage>
        <taxon>Bacteria</taxon>
        <taxon>Bacillati</taxon>
        <taxon>Bacillota</taxon>
        <taxon>Bacilli</taxon>
        <taxon>Bacillales</taxon>
        <taxon>Staphylococcaceae</taxon>
        <taxon>Salinicoccus</taxon>
    </lineage>
</organism>
<protein>
    <recommendedName>
        <fullName evidence="4">Antitoxin</fullName>
    </recommendedName>
</protein>
<reference evidence="2" key="2">
    <citation type="submission" date="2022-12" db="EMBL/GenBank/DDBJ databases">
        <title>Genome analysis and biological profiling of marine Salinicoccus roseus MOSEL-ME25.</title>
        <authorList>
            <person name="Mirza F.T."/>
            <person name="Xie Y."/>
            <person name="Shinwari Z.K."/>
        </authorList>
    </citation>
    <scope>NUCLEOTIDE SEQUENCE</scope>
    <source>
        <strain evidence="2">MOSEL-ME25</strain>
    </source>
</reference>
<gene>
    <name evidence="2" type="ORF">F7P68_0001860</name>
</gene>